<dbReference type="Pfam" id="PF00737">
    <property type="entry name" value="PsbH"/>
    <property type="match status" value="1"/>
</dbReference>
<evidence type="ECO:0000256" key="6">
    <source>
        <dbReference type="ARBA" id="ARBA00022531"/>
    </source>
</evidence>
<evidence type="ECO:0000256" key="14">
    <source>
        <dbReference type="ARBA" id="ARBA00023078"/>
    </source>
</evidence>
<dbReference type="HAMAP" id="MF_00633">
    <property type="entry name" value="Cytb6_f_cytb6"/>
    <property type="match status" value="1"/>
</dbReference>
<evidence type="ECO:0000256" key="5">
    <source>
        <dbReference type="ARBA" id="ARBA00022448"/>
    </source>
</evidence>
<keyword evidence="13" id="KW-0408">Iron</keyword>
<dbReference type="Proteomes" id="UP000215914">
    <property type="component" value="Chromosome 11"/>
</dbReference>
<keyword evidence="10" id="KW-0479">Metal-binding</keyword>
<evidence type="ECO:0000256" key="3">
    <source>
        <dbReference type="ARBA" id="ARBA00003068"/>
    </source>
</evidence>
<dbReference type="GO" id="GO:0050821">
    <property type="term" value="P:protein stabilization"/>
    <property type="evidence" value="ECO:0007669"/>
    <property type="project" value="InterPro"/>
</dbReference>
<dbReference type="GO" id="GO:0022904">
    <property type="term" value="P:respiratory electron transport chain"/>
    <property type="evidence" value="ECO:0007669"/>
    <property type="project" value="InterPro"/>
</dbReference>
<dbReference type="GO" id="GO:0046872">
    <property type="term" value="F:metal ion binding"/>
    <property type="evidence" value="ECO:0007669"/>
    <property type="project" value="UniProtKB-KW"/>
</dbReference>
<name>A0A251T9D2_HELAN</name>
<keyword evidence="14" id="KW-0793">Thylakoid</keyword>
<keyword evidence="9 20" id="KW-0812">Transmembrane</keyword>
<evidence type="ECO:0000313" key="22">
    <source>
        <dbReference type="EMBL" id="OTG07136.1"/>
    </source>
</evidence>
<dbReference type="SUPFAM" id="SSF161025">
    <property type="entry name" value="Photosystem II 10 kDa phosphoprotein PsbH"/>
    <property type="match status" value="1"/>
</dbReference>
<dbReference type="GO" id="GO:0015979">
    <property type="term" value="P:photosynthesis"/>
    <property type="evidence" value="ECO:0007669"/>
    <property type="project" value="UniProtKB-KW"/>
</dbReference>
<evidence type="ECO:0000256" key="19">
    <source>
        <dbReference type="ARBA" id="ARBA00061709"/>
    </source>
</evidence>
<evidence type="ECO:0000256" key="12">
    <source>
        <dbReference type="ARBA" id="ARBA00022989"/>
    </source>
</evidence>
<evidence type="ECO:0000256" key="20">
    <source>
        <dbReference type="SAM" id="Phobius"/>
    </source>
</evidence>
<dbReference type="GO" id="GO:0016491">
    <property type="term" value="F:oxidoreductase activity"/>
    <property type="evidence" value="ECO:0007669"/>
    <property type="project" value="InterPro"/>
</dbReference>
<feature type="transmembrane region" description="Helical" evidence="20">
    <location>
        <begin position="121"/>
        <end position="147"/>
    </location>
</feature>
<keyword evidence="23" id="KW-1185">Reference proteome</keyword>
<dbReference type="InterPro" id="IPR016174">
    <property type="entry name" value="Di-haem_cyt_TM"/>
</dbReference>
<gene>
    <name evidence="22" type="ORF">HannXRQ_Chr11g0326921</name>
</gene>
<evidence type="ECO:0000256" key="11">
    <source>
        <dbReference type="ARBA" id="ARBA00022982"/>
    </source>
</evidence>
<evidence type="ECO:0000256" key="4">
    <source>
        <dbReference type="ARBA" id="ARBA00004581"/>
    </source>
</evidence>
<dbReference type="PANTHER" id="PTHR19271:SF16">
    <property type="entry name" value="CYTOCHROME B"/>
    <property type="match status" value="1"/>
</dbReference>
<comment type="similarity">
    <text evidence="19">Belongs to the cytochrome b family. PetB subfamily.</text>
</comment>
<dbReference type="InterPro" id="IPR027387">
    <property type="entry name" value="Cytb/b6-like_sf"/>
</dbReference>
<comment type="cofactor">
    <cofactor evidence="2">
        <name>heme b</name>
        <dbReference type="ChEBI" id="CHEBI:60344"/>
    </cofactor>
</comment>
<evidence type="ECO:0000313" key="23">
    <source>
        <dbReference type="Proteomes" id="UP000215914"/>
    </source>
</evidence>
<evidence type="ECO:0000256" key="15">
    <source>
        <dbReference type="ARBA" id="ARBA00023136"/>
    </source>
</evidence>
<accession>A0A251T9D2</accession>
<dbReference type="EMBL" id="CM007900">
    <property type="protein sequence ID" value="OTG07136.1"/>
    <property type="molecule type" value="Genomic_DNA"/>
</dbReference>
<feature type="transmembrane region" description="Helical" evidence="20">
    <location>
        <begin position="273"/>
        <end position="292"/>
    </location>
</feature>
<keyword evidence="6" id="KW-0602">Photosynthesis</keyword>
<dbReference type="Gene3D" id="1.20.5.880">
    <property type="entry name" value="Photosystem II reaction center protein H"/>
    <property type="match status" value="1"/>
</dbReference>
<dbReference type="PANTHER" id="PTHR19271">
    <property type="entry name" value="CYTOCHROME B"/>
    <property type="match status" value="1"/>
</dbReference>
<dbReference type="InParanoid" id="A0A251T9D2"/>
<evidence type="ECO:0000256" key="1">
    <source>
        <dbReference type="ARBA" id="ARBA00001926"/>
    </source>
</evidence>
<reference evidence="23" key="1">
    <citation type="journal article" date="2017" name="Nature">
        <title>The sunflower genome provides insights into oil metabolism, flowering and Asterid evolution.</title>
        <authorList>
            <person name="Badouin H."/>
            <person name="Gouzy J."/>
            <person name="Grassa C.J."/>
            <person name="Murat F."/>
            <person name="Staton S.E."/>
            <person name="Cottret L."/>
            <person name="Lelandais-Briere C."/>
            <person name="Owens G.L."/>
            <person name="Carrere S."/>
            <person name="Mayjonade B."/>
            <person name="Legrand L."/>
            <person name="Gill N."/>
            <person name="Kane N.C."/>
            <person name="Bowers J.E."/>
            <person name="Hubner S."/>
            <person name="Bellec A."/>
            <person name="Berard A."/>
            <person name="Berges H."/>
            <person name="Blanchet N."/>
            <person name="Boniface M.C."/>
            <person name="Brunel D."/>
            <person name="Catrice O."/>
            <person name="Chaidir N."/>
            <person name="Claudel C."/>
            <person name="Donnadieu C."/>
            <person name="Faraut T."/>
            <person name="Fievet G."/>
            <person name="Helmstetter N."/>
            <person name="King M."/>
            <person name="Knapp S.J."/>
            <person name="Lai Z."/>
            <person name="Le Paslier M.C."/>
            <person name="Lippi Y."/>
            <person name="Lorenzon L."/>
            <person name="Mandel J.R."/>
            <person name="Marage G."/>
            <person name="Marchand G."/>
            <person name="Marquand E."/>
            <person name="Bret-Mestries E."/>
            <person name="Morien E."/>
            <person name="Nambeesan S."/>
            <person name="Nguyen T."/>
            <person name="Pegot-Espagnet P."/>
            <person name="Pouilly N."/>
            <person name="Raftis F."/>
            <person name="Sallet E."/>
            <person name="Schiex T."/>
            <person name="Thomas J."/>
            <person name="Vandecasteele C."/>
            <person name="Vares D."/>
            <person name="Vear F."/>
            <person name="Vautrin S."/>
            <person name="Crespi M."/>
            <person name="Mangin B."/>
            <person name="Burke J.M."/>
            <person name="Salse J."/>
            <person name="Munos S."/>
            <person name="Vincourt P."/>
            <person name="Rieseberg L.H."/>
            <person name="Langlade N.B."/>
        </authorList>
    </citation>
    <scope>NUCLEOTIDE SEQUENCE [LARGE SCALE GENOMIC DNA]</scope>
    <source>
        <strain evidence="23">cv. SF193</strain>
    </source>
</reference>
<evidence type="ECO:0000256" key="9">
    <source>
        <dbReference type="ARBA" id="ARBA00022692"/>
    </source>
</evidence>
<evidence type="ECO:0000256" key="8">
    <source>
        <dbReference type="ARBA" id="ARBA00022617"/>
    </source>
</evidence>
<evidence type="ECO:0000256" key="10">
    <source>
        <dbReference type="ARBA" id="ARBA00022723"/>
    </source>
</evidence>
<organism evidence="22 23">
    <name type="scientific">Helianthus annuus</name>
    <name type="common">Common sunflower</name>
    <dbReference type="NCBI Taxonomy" id="4232"/>
    <lineage>
        <taxon>Eukaryota</taxon>
        <taxon>Viridiplantae</taxon>
        <taxon>Streptophyta</taxon>
        <taxon>Embryophyta</taxon>
        <taxon>Tracheophyta</taxon>
        <taxon>Spermatophyta</taxon>
        <taxon>Magnoliopsida</taxon>
        <taxon>eudicotyledons</taxon>
        <taxon>Gunneridae</taxon>
        <taxon>Pentapetalae</taxon>
        <taxon>asterids</taxon>
        <taxon>campanulids</taxon>
        <taxon>Asterales</taxon>
        <taxon>Asteraceae</taxon>
        <taxon>Asteroideae</taxon>
        <taxon>Heliantheae alliance</taxon>
        <taxon>Heliantheae</taxon>
        <taxon>Helianthus</taxon>
    </lineage>
</organism>
<dbReference type="NCBIfam" id="NF002990">
    <property type="entry name" value="PRK03735.1"/>
    <property type="match status" value="1"/>
</dbReference>
<evidence type="ECO:0000256" key="2">
    <source>
        <dbReference type="ARBA" id="ARBA00001970"/>
    </source>
</evidence>
<dbReference type="InterPro" id="IPR036863">
    <property type="entry name" value="PSII_PsbH_sf"/>
</dbReference>
<comment type="function">
    <text evidence="3">Component of the cytochrome b6-f complex, which mediates electron transfer between photosystem II (PSII) and photosystem I (PSI), cyclic electron flow around PSI, and state transitions.</text>
</comment>
<dbReference type="FunCoup" id="A0A251T9D2">
    <property type="interactions" value="495"/>
</dbReference>
<keyword evidence="7" id="KW-0597">Phosphoprotein</keyword>
<comment type="subcellular location">
    <subcellularLocation>
        <location evidence="18">Plastid thylakoid membrane</location>
        <topology evidence="18">Multi-pass membrane protein</topology>
    </subcellularLocation>
    <subcellularLocation>
        <location evidence="4">Plastid</location>
        <location evidence="4">Chloroplast thylakoid membrane</location>
        <topology evidence="4">Single-pass membrane protein</topology>
    </subcellularLocation>
</comment>
<dbReference type="GO" id="GO:0016020">
    <property type="term" value="C:membrane"/>
    <property type="evidence" value="ECO:0000318"/>
    <property type="project" value="GO_Central"/>
</dbReference>
<dbReference type="GO" id="GO:0009523">
    <property type="term" value="C:photosystem II"/>
    <property type="evidence" value="ECO:0007669"/>
    <property type="project" value="InterPro"/>
</dbReference>
<dbReference type="InterPro" id="IPR048259">
    <property type="entry name" value="Cytochrome_b_N_euk/bac"/>
</dbReference>
<dbReference type="GO" id="GO:0042301">
    <property type="term" value="F:phosphate ion binding"/>
    <property type="evidence" value="ECO:0007669"/>
    <property type="project" value="InterPro"/>
</dbReference>
<dbReference type="InterPro" id="IPR001056">
    <property type="entry name" value="PSII_PsbH"/>
</dbReference>
<proteinExistence type="inferred from homology"/>
<comment type="subunit">
    <text evidence="16">The 4 large subunits of the cytochrome b6-f complex are cytochrome b6, subunit IV (17 kDa polypeptide, PetD), cytochrome f and the Rieske protein, while the 4 small subunits are PetG, PetL, PetM and PetN. The complex functions as a dimer.</text>
</comment>
<dbReference type="InterPro" id="IPR005797">
    <property type="entry name" value="Cyt_b/b6_N"/>
</dbReference>
<evidence type="ECO:0000256" key="7">
    <source>
        <dbReference type="ARBA" id="ARBA00022553"/>
    </source>
</evidence>
<protein>
    <recommendedName>
        <fullName evidence="17">Cytochrome b6</fullName>
    </recommendedName>
</protein>
<dbReference type="Gene3D" id="1.20.810.10">
    <property type="entry name" value="Cytochrome Bc1 Complex, Chain C"/>
    <property type="match status" value="1"/>
</dbReference>
<dbReference type="STRING" id="4232.A0A251T9D2"/>
<evidence type="ECO:0000256" key="13">
    <source>
        <dbReference type="ARBA" id="ARBA00023004"/>
    </source>
</evidence>
<dbReference type="GO" id="GO:0009535">
    <property type="term" value="C:chloroplast thylakoid membrane"/>
    <property type="evidence" value="ECO:0007669"/>
    <property type="project" value="UniProtKB-SubCell"/>
</dbReference>
<keyword evidence="15 20" id="KW-0472">Membrane</keyword>
<keyword evidence="5" id="KW-0813">Transport</keyword>
<dbReference type="GO" id="GO:0009055">
    <property type="term" value="F:electron transfer activity"/>
    <property type="evidence" value="ECO:0007669"/>
    <property type="project" value="InterPro"/>
</dbReference>
<feature type="domain" description="Cytochrome b/b6 N-terminal region profile" evidence="21">
    <location>
        <begin position="93"/>
        <end position="304"/>
    </location>
</feature>
<dbReference type="Pfam" id="PF00033">
    <property type="entry name" value="Cytochrome_B"/>
    <property type="match status" value="1"/>
</dbReference>
<keyword evidence="12 20" id="KW-1133">Transmembrane helix</keyword>
<comment type="cofactor">
    <cofactor evidence="1">
        <name>heme c</name>
        <dbReference type="ChEBI" id="CHEBI:61717"/>
    </cofactor>
</comment>
<dbReference type="InterPro" id="IPR023530">
    <property type="entry name" value="Cyt_B6_PetB"/>
</dbReference>
<feature type="transmembrane region" description="Helical" evidence="20">
    <location>
        <begin position="48"/>
        <end position="68"/>
    </location>
</feature>
<evidence type="ECO:0000256" key="16">
    <source>
        <dbReference type="ARBA" id="ARBA00025834"/>
    </source>
</evidence>
<evidence type="ECO:0000256" key="17">
    <source>
        <dbReference type="ARBA" id="ARBA00035697"/>
    </source>
</evidence>
<keyword evidence="8" id="KW-0349">Heme</keyword>
<dbReference type="CDD" id="cd00284">
    <property type="entry name" value="Cytochrome_b_N"/>
    <property type="match status" value="1"/>
</dbReference>
<dbReference type="OMA" id="WDQLAIW"/>
<dbReference type="PROSITE" id="PS51002">
    <property type="entry name" value="CYTB_NTER"/>
    <property type="match status" value="1"/>
</dbReference>
<dbReference type="SUPFAM" id="SSF81342">
    <property type="entry name" value="Transmembrane di-heme cytochromes"/>
    <property type="match status" value="1"/>
</dbReference>
<evidence type="ECO:0000259" key="21">
    <source>
        <dbReference type="PROSITE" id="PS51002"/>
    </source>
</evidence>
<sequence>MNTIGFMATQTVENGSKSGPRRTTVGNLLKPLNSEYGKVAPGWGTTPLMGVAMALFAGIFGLNLVFLLNHRAVRDESLIYSSRRGDRTYLNKVYDWFEERLEIQAIADDITSKYVPPHVNIFYCLGGITLTCFLVQVATGFAMTFYYRPTVTDAFASVQYIMTEANFGWLIRSVHRWSASMMVLMMILHVFRVYLTGGFKKPRELTWVTGVVLAVLTASFGVTGYSLPWDQIGYWAVKIVTGVPDAIPVIGSPLVELLRGSASVGQSTLTRFYSLHTFVLPLLTAVFMLMHFPMIRKQGISGPL</sequence>
<feature type="transmembrane region" description="Helical" evidence="20">
    <location>
        <begin position="207"/>
        <end position="227"/>
    </location>
</feature>
<feature type="transmembrane region" description="Helical" evidence="20">
    <location>
        <begin position="177"/>
        <end position="195"/>
    </location>
</feature>
<keyword evidence="11" id="KW-0249">Electron transport</keyword>
<dbReference type="FunFam" id="1.20.810.10:FF:000001">
    <property type="entry name" value="Cytochrome b6"/>
    <property type="match status" value="1"/>
</dbReference>
<evidence type="ECO:0000256" key="18">
    <source>
        <dbReference type="ARBA" id="ARBA00046286"/>
    </source>
</evidence>
<dbReference type="AlphaFoldDB" id="A0A251T9D2"/>